<evidence type="ECO:0000313" key="3">
    <source>
        <dbReference type="Proteomes" id="UP000078492"/>
    </source>
</evidence>
<feature type="domain" description="HAT C-terminal dimerisation" evidence="1">
    <location>
        <begin position="302"/>
        <end position="351"/>
    </location>
</feature>
<dbReference type="GO" id="GO:0046983">
    <property type="term" value="F:protein dimerization activity"/>
    <property type="evidence" value="ECO:0007669"/>
    <property type="project" value="InterPro"/>
</dbReference>
<dbReference type="Pfam" id="PF05699">
    <property type="entry name" value="Dimer_Tnp_hAT"/>
    <property type="match status" value="1"/>
</dbReference>
<reference evidence="2 3" key="1">
    <citation type="submission" date="2015-09" db="EMBL/GenBank/DDBJ databases">
        <title>Trachymyrmex cornetzi WGS genome.</title>
        <authorList>
            <person name="Nygaard S."/>
            <person name="Hu H."/>
            <person name="Boomsma J."/>
            <person name="Zhang G."/>
        </authorList>
    </citation>
    <scope>NUCLEOTIDE SEQUENCE [LARGE SCALE GENOMIC DNA]</scope>
    <source>
        <strain evidence="2">Tcor2-1</strain>
        <tissue evidence="2">Whole body</tissue>
    </source>
</reference>
<name>A0A151JBU4_9HYME</name>
<accession>A0A151JBU4</accession>
<dbReference type="PANTHER" id="PTHR37162:SF1">
    <property type="entry name" value="BED-TYPE DOMAIN-CONTAINING PROTEIN"/>
    <property type="match status" value="1"/>
</dbReference>
<dbReference type="AlphaFoldDB" id="A0A151JBU4"/>
<dbReference type="SUPFAM" id="SSF53098">
    <property type="entry name" value="Ribonuclease H-like"/>
    <property type="match status" value="1"/>
</dbReference>
<dbReference type="InterPro" id="IPR008906">
    <property type="entry name" value="HATC_C_dom"/>
</dbReference>
<protein>
    <recommendedName>
        <fullName evidence="1">HAT C-terminal dimerisation domain-containing protein</fullName>
    </recommendedName>
</protein>
<organism evidence="2 3">
    <name type="scientific">Trachymyrmex cornetzi</name>
    <dbReference type="NCBI Taxonomy" id="471704"/>
    <lineage>
        <taxon>Eukaryota</taxon>
        <taxon>Metazoa</taxon>
        <taxon>Ecdysozoa</taxon>
        <taxon>Arthropoda</taxon>
        <taxon>Hexapoda</taxon>
        <taxon>Insecta</taxon>
        <taxon>Pterygota</taxon>
        <taxon>Neoptera</taxon>
        <taxon>Endopterygota</taxon>
        <taxon>Hymenoptera</taxon>
        <taxon>Apocrita</taxon>
        <taxon>Aculeata</taxon>
        <taxon>Formicoidea</taxon>
        <taxon>Formicidae</taxon>
        <taxon>Myrmicinae</taxon>
        <taxon>Trachymyrmex</taxon>
    </lineage>
</organism>
<keyword evidence="3" id="KW-1185">Reference proteome</keyword>
<dbReference type="PANTHER" id="PTHR37162">
    <property type="entry name" value="HAT FAMILY DIMERISATION DOMAINCONTAINING PROTEIN-RELATED"/>
    <property type="match status" value="1"/>
</dbReference>
<gene>
    <name evidence="2" type="ORF">ALC57_05109</name>
</gene>
<dbReference type="Proteomes" id="UP000078492">
    <property type="component" value="Unassembled WGS sequence"/>
</dbReference>
<dbReference type="InterPro" id="IPR012337">
    <property type="entry name" value="RNaseH-like_sf"/>
</dbReference>
<proteinExistence type="predicted"/>
<evidence type="ECO:0000259" key="1">
    <source>
        <dbReference type="Pfam" id="PF05699"/>
    </source>
</evidence>
<evidence type="ECO:0000313" key="2">
    <source>
        <dbReference type="EMBL" id="KYN22498.1"/>
    </source>
</evidence>
<sequence>MIGGNKSFCSKLKLNVPSLITIKCLCHFCHLAAEYACRVLPKNLDFMVRESHNWFSCSTKRQINYKTIYRLVNGDNDQPKKIVKLSGTRWLARHAAIKTILHQYDALKLHFELAKEKDRCYTAQRLYDMYRDEDNRIYLVFLSLILSKVTAINKLFQSDSVDPLKLFDDLYEILYSLLQKIVIPQHLKKTRRQNLEHFEFRQYLMSTNCLNLGYEFNLTCTGRPAQNVKNIMHRCKDFLIELCSQLQQRLLENIDVLKSMSTFSPQLATSQIWNLLHTVHISFTSTEDYWIGINEILNAGGQQRYGHICKLVLAILSLPFSNASVERMFSIMNIVKNKLRNKMSIKTTETILRLKDNLPDGCINFEPSKEMIRKFNSENMYSSNFVEDVLEAFADIRVNIGCVPKFNASTKNV</sequence>
<dbReference type="EMBL" id="KQ979128">
    <property type="protein sequence ID" value="KYN22498.1"/>
    <property type="molecule type" value="Genomic_DNA"/>
</dbReference>